<feature type="domain" description="GmrSD restriction endonucleases N-terminal" evidence="1">
    <location>
        <begin position="10"/>
        <end position="216"/>
    </location>
</feature>
<dbReference type="EMBL" id="QGMY01000008">
    <property type="protein sequence ID" value="PWR71412.1"/>
    <property type="molecule type" value="Genomic_DNA"/>
</dbReference>
<dbReference type="RefSeq" id="WP_109969030.1">
    <property type="nucleotide sequence ID" value="NZ_CP176093.1"/>
</dbReference>
<dbReference type="InterPro" id="IPR004919">
    <property type="entry name" value="GmrSD_N"/>
</dbReference>
<dbReference type="Proteomes" id="UP000245657">
    <property type="component" value="Unassembled WGS sequence"/>
</dbReference>
<gene>
    <name evidence="3" type="ORF">DK846_11135</name>
</gene>
<protein>
    <recommendedName>
        <fullName evidence="5">DUF262 domain-containing protein</fullName>
    </recommendedName>
</protein>
<reference evidence="3 4" key="1">
    <citation type="submission" date="2018-05" db="EMBL/GenBank/DDBJ databases">
        <title>Draft genome of Methanospirillum lacunae Ki8-1.</title>
        <authorList>
            <person name="Dueholm M.S."/>
            <person name="Nielsen P.H."/>
            <person name="Bakmann L.F."/>
            <person name="Otzen D.E."/>
        </authorList>
    </citation>
    <scope>NUCLEOTIDE SEQUENCE [LARGE SCALE GENOMIC DNA]</scope>
    <source>
        <strain evidence="3 4">Ki8-1</strain>
    </source>
</reference>
<dbReference type="GeneID" id="97546959"/>
<accession>A0A2V2MTQ5</accession>
<organism evidence="3 4">
    <name type="scientific">Methanospirillum lacunae</name>
    <dbReference type="NCBI Taxonomy" id="668570"/>
    <lineage>
        <taxon>Archaea</taxon>
        <taxon>Methanobacteriati</taxon>
        <taxon>Methanobacteriota</taxon>
        <taxon>Stenosarchaea group</taxon>
        <taxon>Methanomicrobia</taxon>
        <taxon>Methanomicrobiales</taxon>
        <taxon>Methanospirillaceae</taxon>
        <taxon>Methanospirillum</taxon>
    </lineage>
</organism>
<feature type="domain" description="GmrSD restriction endonucleases C-terminal" evidence="2">
    <location>
        <begin position="419"/>
        <end position="556"/>
    </location>
</feature>
<comment type="caution">
    <text evidence="3">The sequence shown here is derived from an EMBL/GenBank/DDBJ whole genome shotgun (WGS) entry which is preliminary data.</text>
</comment>
<name>A0A2V2MTQ5_9EURY</name>
<evidence type="ECO:0000313" key="3">
    <source>
        <dbReference type="EMBL" id="PWR71412.1"/>
    </source>
</evidence>
<dbReference type="AlphaFoldDB" id="A0A2V2MTQ5"/>
<evidence type="ECO:0008006" key="5">
    <source>
        <dbReference type="Google" id="ProtNLM"/>
    </source>
</evidence>
<proteinExistence type="predicted"/>
<dbReference type="OrthoDB" id="117789at2157"/>
<evidence type="ECO:0000313" key="4">
    <source>
        <dbReference type="Proteomes" id="UP000245657"/>
    </source>
</evidence>
<dbReference type="PANTHER" id="PTHR35149">
    <property type="entry name" value="SLL5132 PROTEIN"/>
    <property type="match status" value="1"/>
</dbReference>
<dbReference type="Pfam" id="PF07510">
    <property type="entry name" value="GmrSD_C"/>
    <property type="match status" value="1"/>
</dbReference>
<dbReference type="Pfam" id="PF03235">
    <property type="entry name" value="GmrSD_N"/>
    <property type="match status" value="1"/>
</dbReference>
<dbReference type="InterPro" id="IPR011089">
    <property type="entry name" value="GmrSD_C"/>
</dbReference>
<sequence length="700" mass="83278">MEPSSETFASIFSESVQYKIPVFQRRFEWKEEQWDDYFNTLFRKYYSNDLNYREFLGTVVVKKIVETPNPIYWIIDGQQRLTTTYLALSAIKSVFSDQNDIVNNINRLIFFQFDETKINLPKLELSDYDNPDFSSILTGYSKGSFNNVNKCYDYFLKKYKESYNFFDPKKITDSILNGLQFILIKLDFSDNVGYIFETLNLTGIRLEPIDIIRNTILGKFDDIHTINHLYKTFWKSIEDQFKNMADFPIFLRYFLLKDPDKLKSGIFRQEQLSHAIMDRLSIELKGDQQFDDIQSFLAEMKLYADYYNIIILSNPKRLQGTVDEKLIIVFQKLKYLLGTQYMHFVLKCMNRYKNLKTMKQETLIQILKIIETYYVRKNVCNISFKSTEQVFLDLCSSINNKNEEQIIQIVKENLSFDFPDDYTFEKNFSNNDFYKSNEFNNFTRFILLSIEERKGGIGVNFDPIGKLTLEHIMPQTLTKEWKNHLGRYWKDHDYYLHTIGNLTLLTKQMNSSFYNKNFLCKFDKVADTGLCINNNLAKMNHWKIKDIEERTNEFLKIALEIWPSFKTTSNNSDVSFRPLEKYAKIYSLTIKGKNHEVKTMPDLIELTIKGIIFDKKWSNEYFVKKDKANELSTSEEQFKSYQLIDCDQYGKIYCKKCNSVEIAYKFCTRLLEYADWHPNEDWYGMAKFRNGDNFIDYKFA</sequence>
<dbReference type="PANTHER" id="PTHR35149:SF1">
    <property type="entry name" value="DUF5655 DOMAIN-CONTAINING PROTEIN"/>
    <property type="match status" value="1"/>
</dbReference>
<keyword evidence="4" id="KW-1185">Reference proteome</keyword>
<evidence type="ECO:0000259" key="1">
    <source>
        <dbReference type="Pfam" id="PF03235"/>
    </source>
</evidence>
<evidence type="ECO:0000259" key="2">
    <source>
        <dbReference type="Pfam" id="PF07510"/>
    </source>
</evidence>